<sequence length="207" mass="23198">MSSSYTFPKGCITLVKGKSIILKGNDIDTDRIIPARFLKCVSFDNLGENVFADDRKEKNGSHVFDIEENKGASILIVNKNFGCGSSREHAPQALMRWGIRAIIGNSFAEIFHGNCLSLGIPCVTLIENELSSLIESIENSKSKYFCSINLRKKLIEFRNQSWKLKIEEGAALMLNSGNWDATSTLMSQKEKINLTKSTLPYLNQYIH</sequence>
<dbReference type="Proteomes" id="UP000000788">
    <property type="component" value="Chromosome"/>
</dbReference>
<evidence type="ECO:0000256" key="4">
    <source>
        <dbReference type="ARBA" id="ARBA00009845"/>
    </source>
</evidence>
<dbReference type="AlphaFoldDB" id="A9BDM6"/>
<comment type="subunit">
    <text evidence="5">Heterodimer of LeuC and LeuD.</text>
</comment>
<dbReference type="RefSeq" id="WP_012194837.1">
    <property type="nucleotide sequence ID" value="NC_009976.1"/>
</dbReference>
<dbReference type="KEGG" id="pmj:P9211_02811"/>
<keyword evidence="8" id="KW-0028">Amino-acid biosynthesis</keyword>
<dbReference type="SUPFAM" id="SSF52016">
    <property type="entry name" value="LeuD/IlvD-like"/>
    <property type="match status" value="1"/>
</dbReference>
<dbReference type="HOGENOM" id="CLU_081378_0_0_3"/>
<evidence type="ECO:0000256" key="7">
    <source>
        <dbReference type="ARBA" id="ARBA00022430"/>
    </source>
</evidence>
<name>A9BDM6_PROM4</name>
<evidence type="ECO:0000256" key="8">
    <source>
        <dbReference type="ARBA" id="ARBA00022605"/>
    </source>
</evidence>
<keyword evidence="7" id="KW-0432">Leucine biosynthesis</keyword>
<organism evidence="14 15">
    <name type="scientific">Prochlorococcus marinus (strain MIT 9211)</name>
    <dbReference type="NCBI Taxonomy" id="93059"/>
    <lineage>
        <taxon>Bacteria</taxon>
        <taxon>Bacillati</taxon>
        <taxon>Cyanobacteriota</taxon>
        <taxon>Cyanophyceae</taxon>
        <taxon>Synechococcales</taxon>
        <taxon>Prochlorococcaceae</taxon>
        <taxon>Prochlorococcus</taxon>
    </lineage>
</organism>
<feature type="domain" description="Aconitase A/isopropylmalate dehydratase small subunit swivel" evidence="13">
    <location>
        <begin position="15"/>
        <end position="120"/>
    </location>
</feature>
<dbReference type="InterPro" id="IPR050075">
    <property type="entry name" value="LeuD"/>
</dbReference>
<dbReference type="InterPro" id="IPR000573">
    <property type="entry name" value="AconitaseA/IPMdHydase_ssu_swvl"/>
</dbReference>
<keyword evidence="15" id="KW-1185">Reference proteome</keyword>
<evidence type="ECO:0000256" key="12">
    <source>
        <dbReference type="ARBA" id="ARBA00033368"/>
    </source>
</evidence>
<evidence type="ECO:0000313" key="15">
    <source>
        <dbReference type="Proteomes" id="UP000000788"/>
    </source>
</evidence>
<evidence type="ECO:0000313" key="14">
    <source>
        <dbReference type="EMBL" id="ABX08212.1"/>
    </source>
</evidence>
<dbReference type="PANTHER" id="PTHR43345:SF5">
    <property type="entry name" value="3-ISOPROPYLMALATE DEHYDRATASE SMALL SUBUNIT"/>
    <property type="match status" value="1"/>
</dbReference>
<dbReference type="GO" id="GO:0003861">
    <property type="term" value="F:3-isopropylmalate dehydratase activity"/>
    <property type="evidence" value="ECO:0007669"/>
    <property type="project" value="UniProtKB-EC"/>
</dbReference>
<dbReference type="GO" id="GO:0009098">
    <property type="term" value="P:L-leucine biosynthetic process"/>
    <property type="evidence" value="ECO:0007669"/>
    <property type="project" value="UniProtKB-KW"/>
</dbReference>
<evidence type="ECO:0000256" key="9">
    <source>
        <dbReference type="ARBA" id="ARBA00023239"/>
    </source>
</evidence>
<comment type="function">
    <text evidence="2">Catalyzes the isomerization between 2-isopropylmalate and 3-isopropylmalate, via the formation of 2-isopropylmaleate.</text>
</comment>
<dbReference type="InterPro" id="IPR033940">
    <property type="entry name" value="IPMI_Swivel"/>
</dbReference>
<dbReference type="eggNOG" id="COG0066">
    <property type="taxonomic scope" value="Bacteria"/>
</dbReference>
<comment type="catalytic activity">
    <reaction evidence="1">
        <text>(2R,3S)-3-isopropylmalate = (2S)-2-isopropylmalate</text>
        <dbReference type="Rhea" id="RHEA:32287"/>
        <dbReference type="ChEBI" id="CHEBI:1178"/>
        <dbReference type="ChEBI" id="CHEBI:35121"/>
        <dbReference type="EC" id="4.2.1.33"/>
    </reaction>
</comment>
<evidence type="ECO:0000256" key="3">
    <source>
        <dbReference type="ARBA" id="ARBA00004729"/>
    </source>
</evidence>
<accession>A9BDM6</accession>
<dbReference type="PANTHER" id="PTHR43345">
    <property type="entry name" value="3-ISOPROPYLMALATE DEHYDRATASE SMALL SUBUNIT 2-RELATED-RELATED"/>
    <property type="match status" value="1"/>
</dbReference>
<dbReference type="OrthoDB" id="9777465at2"/>
<keyword evidence="10" id="KW-0100">Branched-chain amino acid biosynthesis</keyword>
<dbReference type="EMBL" id="CP000878">
    <property type="protein sequence ID" value="ABX08212.1"/>
    <property type="molecule type" value="Genomic_DNA"/>
</dbReference>
<dbReference type="Gene3D" id="3.20.19.10">
    <property type="entry name" value="Aconitase, domain 4"/>
    <property type="match status" value="1"/>
</dbReference>
<evidence type="ECO:0000256" key="11">
    <source>
        <dbReference type="ARBA" id="ARBA00031631"/>
    </source>
</evidence>
<dbReference type="STRING" id="93059.P9211_02811"/>
<dbReference type="EC" id="4.2.1.33" evidence="6"/>
<evidence type="ECO:0000256" key="5">
    <source>
        <dbReference type="ARBA" id="ARBA00011271"/>
    </source>
</evidence>
<dbReference type="InterPro" id="IPR015928">
    <property type="entry name" value="Aconitase/3IPM_dehydase_swvl"/>
</dbReference>
<keyword evidence="9 14" id="KW-0456">Lyase</keyword>
<comment type="pathway">
    <text evidence="3">Amino-acid biosynthesis; L-leucine biosynthesis; L-leucine from 3-methyl-2-oxobutanoate: step 2/4.</text>
</comment>
<dbReference type="NCBIfam" id="NF002458">
    <property type="entry name" value="PRK01641.1"/>
    <property type="match status" value="1"/>
</dbReference>
<dbReference type="CDD" id="cd01577">
    <property type="entry name" value="IPMI_Swivel"/>
    <property type="match status" value="1"/>
</dbReference>
<proteinExistence type="inferred from homology"/>
<gene>
    <name evidence="14" type="primary">leuD</name>
    <name evidence="14" type="ordered locus">P9211_02811</name>
</gene>
<comment type="similarity">
    <text evidence="4">Belongs to the LeuD family. LeuD type 1 subfamily.</text>
</comment>
<reference evidence="14 15" key="1">
    <citation type="journal article" date="2007" name="PLoS Genet.">
        <title>Patterns and implications of gene gain and loss in the evolution of Prochlorococcus.</title>
        <authorList>
            <person name="Kettler G.C."/>
            <person name="Martiny A.C."/>
            <person name="Huang K."/>
            <person name="Zucker J."/>
            <person name="Coleman M.L."/>
            <person name="Rodrigue S."/>
            <person name="Chen F."/>
            <person name="Lapidus A."/>
            <person name="Ferriera S."/>
            <person name="Johnson J."/>
            <person name="Steglich C."/>
            <person name="Church G.M."/>
            <person name="Richardson P."/>
            <person name="Chisholm S.W."/>
        </authorList>
    </citation>
    <scope>NUCLEOTIDE SEQUENCE [LARGE SCALE GENOMIC DNA]</scope>
    <source>
        <strain evidence="15">MIT 9211</strain>
    </source>
</reference>
<evidence type="ECO:0000256" key="2">
    <source>
        <dbReference type="ARBA" id="ARBA00002695"/>
    </source>
</evidence>
<protein>
    <recommendedName>
        <fullName evidence="6">3-isopropylmalate dehydratase</fullName>
        <ecNumber evidence="6">4.2.1.33</ecNumber>
    </recommendedName>
    <alternativeName>
        <fullName evidence="11">Alpha-IPM isomerase</fullName>
    </alternativeName>
    <alternativeName>
        <fullName evidence="12">Isopropylmalate isomerase</fullName>
    </alternativeName>
</protein>
<dbReference type="Pfam" id="PF00694">
    <property type="entry name" value="Aconitase_C"/>
    <property type="match status" value="1"/>
</dbReference>
<evidence type="ECO:0000256" key="10">
    <source>
        <dbReference type="ARBA" id="ARBA00023304"/>
    </source>
</evidence>
<evidence type="ECO:0000256" key="1">
    <source>
        <dbReference type="ARBA" id="ARBA00000491"/>
    </source>
</evidence>
<evidence type="ECO:0000259" key="13">
    <source>
        <dbReference type="Pfam" id="PF00694"/>
    </source>
</evidence>
<evidence type="ECO:0000256" key="6">
    <source>
        <dbReference type="ARBA" id="ARBA00011998"/>
    </source>
</evidence>